<keyword evidence="3" id="KW-1185">Reference proteome</keyword>
<dbReference type="Proteomes" id="UP001159363">
    <property type="component" value="Chromosome 11"/>
</dbReference>
<reference evidence="2 3" key="1">
    <citation type="submission" date="2023-02" db="EMBL/GenBank/DDBJ databases">
        <title>LHISI_Scaffold_Assembly.</title>
        <authorList>
            <person name="Stuart O.P."/>
            <person name="Cleave R."/>
            <person name="Magrath M.J.L."/>
            <person name="Mikheyev A.S."/>
        </authorList>
    </citation>
    <scope>NUCLEOTIDE SEQUENCE [LARGE SCALE GENOMIC DNA]</scope>
    <source>
        <strain evidence="2">Daus_M_001</strain>
        <tissue evidence="2">Leg muscle</tissue>
    </source>
</reference>
<feature type="region of interest" description="Disordered" evidence="1">
    <location>
        <begin position="234"/>
        <end position="253"/>
    </location>
</feature>
<comment type="caution">
    <text evidence="2">The sequence shown here is derived from an EMBL/GenBank/DDBJ whole genome shotgun (WGS) entry which is preliminary data.</text>
</comment>
<evidence type="ECO:0000313" key="2">
    <source>
        <dbReference type="EMBL" id="KAJ8871787.1"/>
    </source>
</evidence>
<evidence type="ECO:0000313" key="3">
    <source>
        <dbReference type="Proteomes" id="UP001159363"/>
    </source>
</evidence>
<dbReference type="EMBL" id="JARBHB010000012">
    <property type="protein sequence ID" value="KAJ8871787.1"/>
    <property type="molecule type" value="Genomic_DNA"/>
</dbReference>
<evidence type="ECO:0000256" key="1">
    <source>
        <dbReference type="SAM" id="MobiDB-lite"/>
    </source>
</evidence>
<organism evidence="2 3">
    <name type="scientific">Dryococelus australis</name>
    <dbReference type="NCBI Taxonomy" id="614101"/>
    <lineage>
        <taxon>Eukaryota</taxon>
        <taxon>Metazoa</taxon>
        <taxon>Ecdysozoa</taxon>
        <taxon>Arthropoda</taxon>
        <taxon>Hexapoda</taxon>
        <taxon>Insecta</taxon>
        <taxon>Pterygota</taxon>
        <taxon>Neoptera</taxon>
        <taxon>Polyneoptera</taxon>
        <taxon>Phasmatodea</taxon>
        <taxon>Verophasmatodea</taxon>
        <taxon>Anareolatae</taxon>
        <taxon>Phasmatidae</taxon>
        <taxon>Eurycanthinae</taxon>
        <taxon>Dryococelus</taxon>
    </lineage>
</organism>
<proteinExistence type="predicted"/>
<name>A0ABQ9GIC5_9NEOP</name>
<sequence length="474" mass="52419">MALPGIRPGSPWCPILIFLQQHANVGRQLTKSPVFLLDKQIAIPAIPESRSGGMRWRIENRKWRLENAEKINGNYCFGNKRESVGTINGITPKTITGNNYFENRCESIGTSNGIHGCEGAAVAEQLLCSPPSKANRVQSLTGSPPKFRTWKSCRTMPLVGGFFSGTSRFSRSGIPALIHNHLAPSLSALKTSILRGAQISPPHSIGGGTLVSSSSSVQRSSARRGKPIRVAGKRVVKRSRGGERERLKRGHTKQMTTPEFRVDCSSRSDVLSPLGVPREELAVILGVRYKGVRETGLGGWGRYVVPDHSVSPPGLHFDSNPSPDPCPISSSASFHILGHLTFLLGAHEPCRLEEKSARSAPGGLMQNQLSAGTRYGRRAEGTLRLPVWIFLDARAGGCVVAKGDIVLGVPGVFEETLKMARHELPNLSWWDLELEQERKELWKLRRRLHHLRGEEREDFARHYKKKQCYFNKVQ</sequence>
<gene>
    <name evidence="2" type="ORF">PR048_028127</name>
</gene>
<protein>
    <submittedName>
        <fullName evidence="2">Uncharacterized protein</fullName>
    </submittedName>
</protein>
<accession>A0ABQ9GIC5</accession>
<feature type="region of interest" description="Disordered" evidence="1">
    <location>
        <begin position="205"/>
        <end position="226"/>
    </location>
</feature>